<gene>
    <name evidence="10" type="ORF">PHATRDRAFT_23811</name>
</gene>
<dbReference type="RefSeq" id="XP_002185067.1">
    <property type="nucleotide sequence ID" value="XM_002185031.1"/>
</dbReference>
<feature type="active site" description="Proton donor" evidence="8">
    <location>
        <position position="273"/>
    </location>
</feature>
<evidence type="ECO:0000256" key="5">
    <source>
        <dbReference type="ARBA" id="ARBA00022777"/>
    </source>
</evidence>
<dbReference type="InParanoid" id="B7GD47"/>
<dbReference type="Gene3D" id="3.90.1200.10">
    <property type="match status" value="1"/>
</dbReference>
<comment type="subcellular location">
    <subcellularLocation>
        <location evidence="8">Cytoplasm</location>
    </subcellularLocation>
    <subcellularLocation>
        <location evidence="8">Nucleus</location>
    </subcellularLocation>
</comment>
<dbReference type="SUPFAM" id="SSF100950">
    <property type="entry name" value="NagB/RpiA/CoA transferase-like"/>
    <property type="match status" value="1"/>
</dbReference>
<comment type="similarity">
    <text evidence="1">Belongs to the methylthioribose kinase family.</text>
</comment>
<dbReference type="Proteomes" id="UP000000759">
    <property type="component" value="Chromosome 27"/>
</dbReference>
<dbReference type="GO" id="GO:0046523">
    <property type="term" value="F:S-methyl-5-thioribose-1-phosphate isomerase activity"/>
    <property type="evidence" value="ECO:0007669"/>
    <property type="project" value="UniProtKB-UniRule"/>
</dbReference>
<organism evidence="10 11">
    <name type="scientific">Phaeodactylum tricornutum (strain CCAP 1055/1)</name>
    <dbReference type="NCBI Taxonomy" id="556484"/>
    <lineage>
        <taxon>Eukaryota</taxon>
        <taxon>Sar</taxon>
        <taxon>Stramenopiles</taxon>
        <taxon>Ochrophyta</taxon>
        <taxon>Bacillariophyta</taxon>
        <taxon>Bacillariophyceae</taxon>
        <taxon>Bacillariophycidae</taxon>
        <taxon>Naviculales</taxon>
        <taxon>Phaeodactylaceae</taxon>
        <taxon>Phaeodactylum</taxon>
    </lineage>
</organism>
<dbReference type="NCBIfam" id="NF004326">
    <property type="entry name" value="PRK05720.1"/>
    <property type="match status" value="1"/>
</dbReference>
<evidence type="ECO:0000256" key="4">
    <source>
        <dbReference type="ARBA" id="ARBA00022741"/>
    </source>
</evidence>
<dbReference type="GO" id="GO:0019509">
    <property type="term" value="P:L-methionine salvage from methylthioadenosine"/>
    <property type="evidence" value="ECO:0007669"/>
    <property type="project" value="UniProtKB-UniRule"/>
</dbReference>
<dbReference type="PANTHER" id="PTHR34273">
    <property type="entry name" value="METHYLTHIORIBOSE KINASE"/>
    <property type="match status" value="1"/>
</dbReference>
<dbReference type="GO" id="GO:0005634">
    <property type="term" value="C:nucleus"/>
    <property type="evidence" value="ECO:0007669"/>
    <property type="project" value="UniProtKB-SubCell"/>
</dbReference>
<dbReference type="InterPro" id="IPR002575">
    <property type="entry name" value="Aminoglycoside_PTrfase"/>
</dbReference>
<dbReference type="KEGG" id="pti:PHATRDRAFT_23811"/>
<dbReference type="OrthoDB" id="2461at2759"/>
<keyword evidence="8" id="KW-0028">Amino-acid biosynthesis</keyword>
<dbReference type="AlphaFoldDB" id="B7GD47"/>
<dbReference type="OMA" id="DNNHWTS"/>
<keyword evidence="8" id="KW-0539">Nucleus</keyword>
<dbReference type="HAMAP" id="MF_01678">
    <property type="entry name" value="Salvage_MtnA"/>
    <property type="match status" value="1"/>
</dbReference>
<dbReference type="FunFam" id="1.20.120.420:FF:000003">
    <property type="entry name" value="Methylthioribose-1-phosphate isomerase"/>
    <property type="match status" value="1"/>
</dbReference>
<dbReference type="GeneID" id="7198852"/>
<dbReference type="EMBL" id="CM000629">
    <property type="protein sequence ID" value="EEC43514.1"/>
    <property type="molecule type" value="Genomic_DNA"/>
</dbReference>
<feature type="domain" description="Aminoglycoside phosphotransferase" evidence="9">
    <location>
        <begin position="576"/>
        <end position="694"/>
    </location>
</feature>
<dbReference type="InterPro" id="IPR005251">
    <property type="entry name" value="IF-M1Pi"/>
</dbReference>
<dbReference type="InterPro" id="IPR037171">
    <property type="entry name" value="NagB/RpiA_transferase-like"/>
</dbReference>
<dbReference type="NCBIfam" id="TIGR01767">
    <property type="entry name" value="MTRK"/>
    <property type="match status" value="1"/>
</dbReference>
<evidence type="ECO:0000313" key="11">
    <source>
        <dbReference type="Proteomes" id="UP000000759"/>
    </source>
</evidence>
<feature type="site" description="Transition state stabilizer" evidence="8">
    <location>
        <position position="192"/>
    </location>
</feature>
<evidence type="ECO:0000256" key="2">
    <source>
        <dbReference type="ARBA" id="ARBA00011738"/>
    </source>
</evidence>
<evidence type="ECO:0000256" key="3">
    <source>
        <dbReference type="ARBA" id="ARBA00022679"/>
    </source>
</evidence>
<comment type="subunit">
    <text evidence="2">Homodimer.</text>
</comment>
<dbReference type="InterPro" id="IPR011559">
    <property type="entry name" value="Initiation_fac_2B_a/b/d"/>
</dbReference>
<keyword evidence="7 8" id="KW-0413">Isomerase</keyword>
<dbReference type="Pfam" id="PF01636">
    <property type="entry name" value="APH"/>
    <property type="match status" value="1"/>
</dbReference>
<evidence type="ECO:0000256" key="8">
    <source>
        <dbReference type="HAMAP-Rule" id="MF_03119"/>
    </source>
</evidence>
<dbReference type="InterPro" id="IPR009212">
    <property type="entry name" value="Methylthioribose_kinase"/>
</dbReference>
<sequence>MTDSSPSSLRSLIYDPSGPSLKVLDQLKVPAEKAYIDVTDIQTAWSVIRNMQIRGAPLIAIVASLGLAVDLVSPASTMDLDSMISMHGDRHGPVILSYIQGKIDYLETSRPTAVNLFNALSELRQALLHAHDETSTTKTSTDSPRERMVQAVMKHAEFMLERDMKDCQRIGQHGADEILRDAVNKVTILTICNTGALACSAYGTALGVVRAVRERGQLKSIIALETRPYNQGSRLTAFEIVEEDMPGGILICDSMAAALMKKGGVDAVVVGADRVCANGDTANKIGTYSLALVAAAHDVPVYVAAPFTTLDVSLTHGDQIVIEERPGDELISTSQAPSSIAVWNPAFDVTPARYLAGIITEKGVIRPTVDGVMDVASFVARHQDEGASIEGVPADMIKLKVPHDYSEQSTKTLPSFLIKNAPKVMDILGTTCVDDLECVEVGDGNLNLVFIVANHKSGIKMIVKQSLPYVRCVGHSWPLTLERSFFEYKALVAEKEACPNFVPSVYYFSKSNGIIAMEYLAPPCIILRKGLIQGIRYPTMAADMGTFCAQTFFKTSGFRLSPTQLRQQVQFWSRNVEMCALTEQVVFTEPYMQADNNHWTTPQLDEDKKAIENDNVLKVAAAMWKAKFLSKTQSLIHADLHTGSVMCAPEPGKTYVIDPEFAFYGPMGFDTGAFVANLVLAYVSQPGHANGDDYATWILEQIAVFWNTLVAQFVALWKDPLEHTGFLYGAETLESASYECQVAFFSDLLTDTLGFAGMKMLRRVVGIAHVEDLESIEDAEVRSQCERRAIEIAKKFIKSAESFRSIEEAIECARSQQ</sequence>
<dbReference type="EC" id="5.3.1.23" evidence="8"/>
<keyword evidence="4" id="KW-0547">Nucleotide-binding</keyword>
<dbReference type="STRING" id="556484.B7GD47"/>
<evidence type="ECO:0000256" key="6">
    <source>
        <dbReference type="ARBA" id="ARBA00022840"/>
    </source>
</evidence>
<accession>B7GD47</accession>
<keyword evidence="11" id="KW-1185">Reference proteome</keyword>
<comment type="function">
    <text evidence="8">Catalyzes the interconversion of methylthioribose-1-phosphate (MTR-1-P) into methylthioribulose-1-phosphate (MTRu-1-P).</text>
</comment>
<comment type="similarity">
    <text evidence="8">Belongs to the eIF-2B alpha/beta/delta subunits family. MtnA subfamily.</text>
</comment>
<dbReference type="eggNOG" id="KOG1468">
    <property type="taxonomic scope" value="Eukaryota"/>
</dbReference>
<reference evidence="11" key="2">
    <citation type="submission" date="2008-08" db="EMBL/GenBank/DDBJ databases">
        <authorList>
            <consortium name="Diatom Consortium"/>
            <person name="Grigoriev I."/>
            <person name="Grimwood J."/>
            <person name="Kuo A."/>
            <person name="Otillar R.P."/>
            <person name="Salamov A."/>
            <person name="Detter J.C."/>
            <person name="Lindquist E."/>
            <person name="Shapiro H."/>
            <person name="Lucas S."/>
            <person name="Glavina del Rio T."/>
            <person name="Pitluck S."/>
            <person name="Rokhsar D."/>
            <person name="Bowler C."/>
        </authorList>
    </citation>
    <scope>GENOME REANNOTATION</scope>
    <source>
        <strain evidence="11">CCAP 1055/1</strain>
    </source>
</reference>
<keyword evidence="8" id="KW-0963">Cytoplasm</keyword>
<dbReference type="Gene3D" id="3.40.50.10470">
    <property type="entry name" value="Translation initiation factor eif-2b, domain 2"/>
    <property type="match status" value="1"/>
</dbReference>
<evidence type="ECO:0000256" key="7">
    <source>
        <dbReference type="ARBA" id="ARBA00023235"/>
    </source>
</evidence>
<dbReference type="UniPathway" id="UPA00904">
    <property type="reaction ID" value="UER00874"/>
</dbReference>
<keyword evidence="3" id="KW-0808">Transferase</keyword>
<keyword evidence="5" id="KW-0418">Kinase</keyword>
<dbReference type="InterPro" id="IPR000649">
    <property type="entry name" value="IF-2B-related"/>
</dbReference>
<dbReference type="SUPFAM" id="SSF56112">
    <property type="entry name" value="Protein kinase-like (PK-like)"/>
    <property type="match status" value="1"/>
</dbReference>
<keyword evidence="8" id="KW-0486">Methionine biosynthesis</keyword>
<evidence type="ECO:0000313" key="10">
    <source>
        <dbReference type="EMBL" id="EEC43514.1"/>
    </source>
</evidence>
<dbReference type="PANTHER" id="PTHR34273:SF2">
    <property type="entry name" value="METHYLTHIORIBOSE KINASE"/>
    <property type="match status" value="1"/>
</dbReference>
<dbReference type="FunFam" id="3.40.50.10470:FF:000006">
    <property type="entry name" value="Methylthioribose-1-phosphate isomerase"/>
    <property type="match status" value="1"/>
</dbReference>
<dbReference type="GO" id="GO:0046522">
    <property type="term" value="F:S-methyl-5-thioribose kinase activity"/>
    <property type="evidence" value="ECO:0007669"/>
    <property type="project" value="InterPro"/>
</dbReference>
<dbReference type="NCBIfam" id="TIGR00512">
    <property type="entry name" value="salvage_mtnA"/>
    <property type="match status" value="1"/>
</dbReference>
<name>B7GD47_PHATC</name>
<dbReference type="InterPro" id="IPR027363">
    <property type="entry name" value="M1Pi_N"/>
</dbReference>
<reference evidence="10 11" key="1">
    <citation type="journal article" date="2008" name="Nature">
        <title>The Phaeodactylum genome reveals the evolutionary history of diatom genomes.</title>
        <authorList>
            <person name="Bowler C."/>
            <person name="Allen A.E."/>
            <person name="Badger J.H."/>
            <person name="Grimwood J."/>
            <person name="Jabbari K."/>
            <person name="Kuo A."/>
            <person name="Maheswari U."/>
            <person name="Martens C."/>
            <person name="Maumus F."/>
            <person name="Otillar R.P."/>
            <person name="Rayko E."/>
            <person name="Salamov A."/>
            <person name="Vandepoele K."/>
            <person name="Beszteri B."/>
            <person name="Gruber A."/>
            <person name="Heijde M."/>
            <person name="Katinka M."/>
            <person name="Mock T."/>
            <person name="Valentin K."/>
            <person name="Verret F."/>
            <person name="Berges J.A."/>
            <person name="Brownlee C."/>
            <person name="Cadoret J.P."/>
            <person name="Chiovitti A."/>
            <person name="Choi C.J."/>
            <person name="Coesel S."/>
            <person name="De Martino A."/>
            <person name="Detter J.C."/>
            <person name="Durkin C."/>
            <person name="Falciatore A."/>
            <person name="Fournet J."/>
            <person name="Haruta M."/>
            <person name="Huysman M.J."/>
            <person name="Jenkins B.D."/>
            <person name="Jiroutova K."/>
            <person name="Jorgensen R.E."/>
            <person name="Joubert Y."/>
            <person name="Kaplan A."/>
            <person name="Kroger N."/>
            <person name="Kroth P.G."/>
            <person name="La Roche J."/>
            <person name="Lindquist E."/>
            <person name="Lommer M."/>
            <person name="Martin-Jezequel V."/>
            <person name="Lopez P.J."/>
            <person name="Lucas S."/>
            <person name="Mangogna M."/>
            <person name="McGinnis K."/>
            <person name="Medlin L.K."/>
            <person name="Montsant A."/>
            <person name="Oudot-Le Secq M.P."/>
            <person name="Napoli C."/>
            <person name="Obornik M."/>
            <person name="Parker M.S."/>
            <person name="Petit J.L."/>
            <person name="Porcel B.M."/>
            <person name="Poulsen N."/>
            <person name="Robison M."/>
            <person name="Rychlewski L."/>
            <person name="Rynearson T.A."/>
            <person name="Schmutz J."/>
            <person name="Shapiro H."/>
            <person name="Siaut M."/>
            <person name="Stanley M."/>
            <person name="Sussman M.R."/>
            <person name="Taylor A.R."/>
            <person name="Vardi A."/>
            <person name="von Dassow P."/>
            <person name="Vyverman W."/>
            <person name="Willis A."/>
            <person name="Wyrwicz L.S."/>
            <person name="Rokhsar D.S."/>
            <person name="Weissenbach J."/>
            <person name="Armbrust E.V."/>
            <person name="Green B.R."/>
            <person name="Van de Peer Y."/>
            <person name="Grigoriev I.V."/>
        </authorList>
    </citation>
    <scope>NUCLEOTIDE SEQUENCE [LARGE SCALE GENOMIC DNA]</scope>
    <source>
        <strain evidence="10 11">CCAP 1055/1</strain>
    </source>
</reference>
<dbReference type="Pfam" id="PF01008">
    <property type="entry name" value="IF-2B"/>
    <property type="match status" value="1"/>
</dbReference>
<dbReference type="Gene3D" id="3.30.200.20">
    <property type="entry name" value="Phosphorylase Kinase, domain 1"/>
    <property type="match status" value="1"/>
</dbReference>
<evidence type="ECO:0000259" key="9">
    <source>
        <dbReference type="Pfam" id="PF01636"/>
    </source>
</evidence>
<dbReference type="PaxDb" id="2850-Phatr23811"/>
<keyword evidence="6" id="KW-0067">ATP-binding</keyword>
<proteinExistence type="inferred from homology"/>
<dbReference type="NCBIfam" id="TIGR00524">
    <property type="entry name" value="eIF-2B_rel"/>
    <property type="match status" value="1"/>
</dbReference>
<dbReference type="InterPro" id="IPR042529">
    <property type="entry name" value="IF_2B-like_C"/>
</dbReference>
<protein>
    <recommendedName>
        <fullName evidence="8">Methylthioribose-1-phosphate isomerase</fullName>
        <shortName evidence="8">M1Pi</shortName>
        <shortName evidence="8">MTR-1-P isomerase</shortName>
        <ecNumber evidence="8">5.3.1.23</ecNumber>
    </recommendedName>
    <alternativeName>
        <fullName evidence="8">S-methyl-5-thioribose-1-phosphate isomerase</fullName>
    </alternativeName>
    <alternativeName>
        <fullName evidence="8">Translation initiation factor eIF-2B subunit alpha/beta/delta-like protein</fullName>
    </alternativeName>
</protein>
<comment type="catalytic activity">
    <reaction evidence="8">
        <text>5-(methylsulfanyl)-alpha-D-ribose 1-phosphate = 5-(methylsulfanyl)-D-ribulose 1-phosphate</text>
        <dbReference type="Rhea" id="RHEA:19989"/>
        <dbReference type="ChEBI" id="CHEBI:58533"/>
        <dbReference type="ChEBI" id="CHEBI:58548"/>
        <dbReference type="EC" id="5.3.1.23"/>
    </reaction>
</comment>
<dbReference type="GO" id="GO:0005524">
    <property type="term" value="F:ATP binding"/>
    <property type="evidence" value="ECO:0007669"/>
    <property type="project" value="UniProtKB-KW"/>
</dbReference>
<dbReference type="GO" id="GO:0005737">
    <property type="term" value="C:cytoplasm"/>
    <property type="evidence" value="ECO:0007669"/>
    <property type="project" value="UniProtKB-SubCell"/>
</dbReference>
<dbReference type="HOGENOM" id="CLU_009899_0_0_1"/>
<dbReference type="Gene3D" id="1.20.120.420">
    <property type="entry name" value="translation initiation factor eif-2b, domain 1"/>
    <property type="match status" value="1"/>
</dbReference>
<comment type="pathway">
    <text evidence="8">Amino-acid biosynthesis; L-methionine biosynthesis via salvage pathway; L-methionine from S-methyl-5-thio-alpha-D-ribose 1-phosphate: step 1/6.</text>
</comment>
<dbReference type="InterPro" id="IPR011009">
    <property type="entry name" value="Kinase-like_dom_sf"/>
</dbReference>
<evidence type="ECO:0000256" key="1">
    <source>
        <dbReference type="ARBA" id="ARBA00010165"/>
    </source>
</evidence>